<keyword evidence="3" id="KW-1185">Reference proteome</keyword>
<name>A0A6N8JFG2_9BACT</name>
<dbReference type="OrthoDB" id="9768685at2"/>
<dbReference type="Gene3D" id="3.40.50.2000">
    <property type="entry name" value="Glycogen Phosphorylase B"/>
    <property type="match status" value="2"/>
</dbReference>
<dbReference type="InterPro" id="IPR001296">
    <property type="entry name" value="Glyco_trans_1"/>
</dbReference>
<protein>
    <submittedName>
        <fullName evidence="2">Glycosyltransferase</fullName>
    </submittedName>
</protein>
<evidence type="ECO:0000313" key="2">
    <source>
        <dbReference type="EMBL" id="MVT44055.1"/>
    </source>
</evidence>
<comment type="caution">
    <text evidence="2">The sequence shown here is derived from an EMBL/GenBank/DDBJ whole genome shotgun (WGS) entry which is preliminary data.</text>
</comment>
<evidence type="ECO:0000313" key="3">
    <source>
        <dbReference type="Proteomes" id="UP000468388"/>
    </source>
</evidence>
<dbReference type="Proteomes" id="UP000468388">
    <property type="component" value="Unassembled WGS sequence"/>
</dbReference>
<sequence length="413" mass="47081">MRTLSTNHPVKDMNILHINTYLHGGAAIAALRTHHVLLQNGIKSKFLCLSGNLKDRQQTFQVDKKHRKTSLKLIASKTIYKLALLTGKTSRHEMFSLPYSSYDLSIEKLISQADIIHLHWVSGFVDFPTFFKKIKKPIIWTLHDMNAFSGAFHYEDDRLFNESPLLRKMDMMIKRLKESIFKQVKNLYITTPSQWLMYKSKKSIAFSHLPHAHIPPLIDTTVFRMSDKQQAREKSGLPAEGIIFTFMSEKLDNKRKGLEILLKSIKLLLEDLNEKVTIVNIGEGRCDINHSINMGRINDPGKIAEILSASDALLLPSREDNFPNVMVEANACGCPVIAFPVGGIKEFITDYFNGLLSQEVSAQSLKETLELFIANRQRFDPATIREHIVKTYSPHNHVAKYIAIYKHLLADAQ</sequence>
<reference evidence="2 3" key="1">
    <citation type="submission" date="2019-12" db="EMBL/GenBank/DDBJ databases">
        <title>The draft genomic sequence of strain Chitinophaga oryziterrae JCM 16595.</title>
        <authorList>
            <person name="Zhang X."/>
        </authorList>
    </citation>
    <scope>NUCLEOTIDE SEQUENCE [LARGE SCALE GENOMIC DNA]</scope>
    <source>
        <strain evidence="2 3">JCM 16595</strain>
    </source>
</reference>
<dbReference type="PANTHER" id="PTHR12526:SF637">
    <property type="entry name" value="GLYCOSYLTRANSFERASE EPSF-RELATED"/>
    <property type="match status" value="1"/>
</dbReference>
<feature type="domain" description="Glycosyl transferase family 1" evidence="1">
    <location>
        <begin position="228"/>
        <end position="376"/>
    </location>
</feature>
<dbReference type="SUPFAM" id="SSF53756">
    <property type="entry name" value="UDP-Glycosyltransferase/glycogen phosphorylase"/>
    <property type="match status" value="1"/>
</dbReference>
<proteinExistence type="predicted"/>
<organism evidence="2 3">
    <name type="scientific">Chitinophaga oryziterrae</name>
    <dbReference type="NCBI Taxonomy" id="1031224"/>
    <lineage>
        <taxon>Bacteria</taxon>
        <taxon>Pseudomonadati</taxon>
        <taxon>Bacteroidota</taxon>
        <taxon>Chitinophagia</taxon>
        <taxon>Chitinophagales</taxon>
        <taxon>Chitinophagaceae</taxon>
        <taxon>Chitinophaga</taxon>
    </lineage>
</organism>
<gene>
    <name evidence="2" type="ORF">GO495_25905</name>
</gene>
<accession>A0A6N8JFG2</accession>
<dbReference type="Pfam" id="PF00534">
    <property type="entry name" value="Glycos_transf_1"/>
    <property type="match status" value="1"/>
</dbReference>
<dbReference type="EMBL" id="WRXO01000010">
    <property type="protein sequence ID" value="MVT44055.1"/>
    <property type="molecule type" value="Genomic_DNA"/>
</dbReference>
<dbReference type="RefSeq" id="WP_157302871.1">
    <property type="nucleotide sequence ID" value="NZ_BAAAZB010000021.1"/>
</dbReference>
<dbReference type="AlphaFoldDB" id="A0A6N8JFG2"/>
<keyword evidence="2" id="KW-0808">Transferase</keyword>
<dbReference type="PANTHER" id="PTHR12526">
    <property type="entry name" value="GLYCOSYLTRANSFERASE"/>
    <property type="match status" value="1"/>
</dbReference>
<evidence type="ECO:0000259" key="1">
    <source>
        <dbReference type="Pfam" id="PF00534"/>
    </source>
</evidence>
<dbReference type="GO" id="GO:0016757">
    <property type="term" value="F:glycosyltransferase activity"/>
    <property type="evidence" value="ECO:0007669"/>
    <property type="project" value="InterPro"/>
</dbReference>